<dbReference type="Gene3D" id="2.80.10.50">
    <property type="match status" value="3"/>
</dbReference>
<dbReference type="EMBL" id="CP063458">
    <property type="protein sequence ID" value="QOV90286.1"/>
    <property type="molecule type" value="Genomic_DNA"/>
</dbReference>
<name>A0A7M2WXT6_9BACT</name>
<dbReference type="InterPro" id="IPR013431">
    <property type="entry name" value="Delta_60_rpt"/>
</dbReference>
<protein>
    <submittedName>
        <fullName evidence="1">Uncharacterized protein</fullName>
    </submittedName>
</protein>
<dbReference type="KEGG" id="hbs:IPV69_02630"/>
<accession>A0A7M2WXT6</accession>
<dbReference type="NCBIfam" id="TIGR02608">
    <property type="entry name" value="delta_60_rpt"/>
    <property type="match status" value="5"/>
</dbReference>
<dbReference type="SUPFAM" id="SSF63829">
    <property type="entry name" value="Calcium-dependent phosphotriesterase"/>
    <property type="match status" value="1"/>
</dbReference>
<dbReference type="AlphaFoldDB" id="A0A7M2WXT6"/>
<evidence type="ECO:0000313" key="2">
    <source>
        <dbReference type="Proteomes" id="UP000593765"/>
    </source>
</evidence>
<dbReference type="Proteomes" id="UP000593765">
    <property type="component" value="Chromosome"/>
</dbReference>
<dbReference type="Pfam" id="PF17164">
    <property type="entry name" value="DUF5122"/>
    <property type="match status" value="4"/>
</dbReference>
<dbReference type="InterPro" id="IPR014262">
    <property type="entry name" value="HAF_rpt"/>
</dbReference>
<sequence>MGSLLLSIARRPSAKRRMTPPSPVPGVARVAAAARTAIESLEARTLFATYTVTDLGTLGGATSDGVGINNTGQAAVTADLTADGSGSSSRRAALRTGGGLTDLGTFGGPDSFAAGLNASGNVTGTAIDGSNASRAFFFNGTSKTNLGTLGGSFSIGTAINDSDQVVGSSQDEDEFGPEHAFLWQSGTMTDLGTLSTVGSDYSKALAINSSGQIAGESNTATGELHAFRRTDGALIDMGVVSGDSYSSARGINDAGLITGKSGRITNNVTLERIFLFNGTTMTNLGRLSGDNVAQGNDVNAGGVVVGYSANNSDLVDQRAVLHNGTSLVDLNTLIDAGSGWFLTEATGINDSGVIVGTGVLNGTQRAFILTPVGGGGDSTSPTAVIDTPAPANAAATVTVTVTFTDNVAVSAASIGVADIQVSRSGGGNLTVSGVTLNPNADATQIVASYTVAAPGGTWDAADDGTYTVTLLSSSVSDTSGNPAPTTSTPFTVNLSAGVGPAAVITNPATVTTAGATSGTVTVVYSDPNGVSFASIDTGDITITGGGAAGLTVTGASASPGADGSPMTVTYTFTPPGGSFDAADNDTYTISLVAGQVLDTLGNAASGTPAQFDVDIPINEPAIDPGFNGGTSVGAGFVAESAVVDLNGKVYIAGHSGDLSSGTSVGIIRRYNADGSLDSTFGSNGQVVTATGTNDAYYNIALEPTGKLVTVSGARGGDFLVARYSTKGKVAAYGTKGSAVIDLGGTAEIAFGLAAAADGSVYFAGGTTNALAFTKLDKKGKAASGFGTGGTVLLPTTSDSTVSSLVLQSNGQLVAAGDLQDTVFVARFGTDGSLDPAFNGGAVQTISALAVNSALGAVDRTVGLAVQSDGKVLVANRTSAGLFGVVRLDTAGALDATFSGDGVATADFGGDDDADSVVVQGSGEIIVIGTTDSGGSPQTAVTAFTADGDPETGFDSDGKFTVASGISDPATSLVVGGFAIKAVGTLQPDGSLVTVTSSASPTSGAGIRRLNAPGSGAVGQFGVINGKTTKLTFTDADGTLVTLSLKAGVGTARYDGTNIDLVLSSTSTASGLTVTTKGGDGRARLGRVTSDGAFGAITAKTSDITETLYINGGLTKIDVGTLSGTLAAAGNIANANFRGDLAGAVVLAGTNLGADQSIGGGDDAFAAATITKFTVAGTVAASAVGAGFDPVDGVYINGGVVIGGAASLIKTIVVKRVVDGASRFFAGAFGSIKVPGKVDPAADERFEVL</sequence>
<proteinExistence type="predicted"/>
<reference evidence="1 2" key="1">
    <citation type="submission" date="2020-10" db="EMBL/GenBank/DDBJ databases">
        <title>Wide distribution of Phycisphaera-like planctomycetes from WD2101 soil group in peatlands and genome analysis of the first cultivated representative.</title>
        <authorList>
            <person name="Dedysh S.N."/>
            <person name="Beletsky A.V."/>
            <person name="Ivanova A."/>
            <person name="Kulichevskaya I.S."/>
            <person name="Suzina N.E."/>
            <person name="Philippov D.A."/>
            <person name="Rakitin A.L."/>
            <person name="Mardanov A.V."/>
            <person name="Ravin N.V."/>
        </authorList>
    </citation>
    <scope>NUCLEOTIDE SEQUENCE [LARGE SCALE GENOMIC DNA]</scope>
    <source>
        <strain evidence="1 2">M1803</strain>
    </source>
</reference>
<dbReference type="RefSeq" id="WP_206293365.1">
    <property type="nucleotide sequence ID" value="NZ_CP063458.1"/>
</dbReference>
<keyword evidence="2" id="KW-1185">Reference proteome</keyword>
<organism evidence="1 2">
    <name type="scientific">Humisphaera borealis</name>
    <dbReference type="NCBI Taxonomy" id="2807512"/>
    <lineage>
        <taxon>Bacteria</taxon>
        <taxon>Pseudomonadati</taxon>
        <taxon>Planctomycetota</taxon>
        <taxon>Phycisphaerae</taxon>
        <taxon>Tepidisphaerales</taxon>
        <taxon>Tepidisphaeraceae</taxon>
        <taxon>Humisphaera</taxon>
    </lineage>
</organism>
<gene>
    <name evidence="1" type="ORF">IPV69_02630</name>
</gene>
<dbReference type="NCBIfam" id="TIGR02913">
    <property type="entry name" value="HAF_rpt"/>
    <property type="match status" value="2"/>
</dbReference>
<evidence type="ECO:0000313" key="1">
    <source>
        <dbReference type="EMBL" id="QOV90286.1"/>
    </source>
</evidence>